<proteinExistence type="predicted"/>
<keyword evidence="2" id="KW-1185">Reference proteome</keyword>
<accession>A0AAV7VAI2</accession>
<comment type="caution">
    <text evidence="1">The sequence shown here is derived from an EMBL/GenBank/DDBJ whole genome shotgun (WGS) entry which is preliminary data.</text>
</comment>
<evidence type="ECO:0000313" key="2">
    <source>
        <dbReference type="Proteomes" id="UP001066276"/>
    </source>
</evidence>
<dbReference type="AlphaFoldDB" id="A0AAV7VAI2"/>
<sequence>MDFPEVTGVPPLKPPPMRPALSGRNALCRRASAPGIPVSALVGWYYLVRSAKRPGSPTAPLGWVITVWLRLRVPELPISAAYDMLVLATPPRMLSYISSVLACG</sequence>
<dbReference type="Proteomes" id="UP001066276">
    <property type="component" value="Chromosome 2_1"/>
</dbReference>
<protein>
    <submittedName>
        <fullName evidence="1">Uncharacterized protein</fullName>
    </submittedName>
</protein>
<evidence type="ECO:0000313" key="1">
    <source>
        <dbReference type="EMBL" id="KAJ1197609.1"/>
    </source>
</evidence>
<name>A0AAV7VAI2_PLEWA</name>
<organism evidence="1 2">
    <name type="scientific">Pleurodeles waltl</name>
    <name type="common">Iberian ribbed newt</name>
    <dbReference type="NCBI Taxonomy" id="8319"/>
    <lineage>
        <taxon>Eukaryota</taxon>
        <taxon>Metazoa</taxon>
        <taxon>Chordata</taxon>
        <taxon>Craniata</taxon>
        <taxon>Vertebrata</taxon>
        <taxon>Euteleostomi</taxon>
        <taxon>Amphibia</taxon>
        <taxon>Batrachia</taxon>
        <taxon>Caudata</taxon>
        <taxon>Salamandroidea</taxon>
        <taxon>Salamandridae</taxon>
        <taxon>Pleurodelinae</taxon>
        <taxon>Pleurodeles</taxon>
    </lineage>
</organism>
<dbReference type="EMBL" id="JANPWB010000003">
    <property type="protein sequence ID" value="KAJ1197609.1"/>
    <property type="molecule type" value="Genomic_DNA"/>
</dbReference>
<gene>
    <name evidence="1" type="ORF">NDU88_001465</name>
</gene>
<reference evidence="1" key="1">
    <citation type="journal article" date="2022" name="bioRxiv">
        <title>Sequencing and chromosome-scale assembly of the giantPleurodeles waltlgenome.</title>
        <authorList>
            <person name="Brown T."/>
            <person name="Elewa A."/>
            <person name="Iarovenko S."/>
            <person name="Subramanian E."/>
            <person name="Araus A.J."/>
            <person name="Petzold A."/>
            <person name="Susuki M."/>
            <person name="Suzuki K.-i.T."/>
            <person name="Hayashi T."/>
            <person name="Toyoda A."/>
            <person name="Oliveira C."/>
            <person name="Osipova E."/>
            <person name="Leigh N.D."/>
            <person name="Simon A."/>
            <person name="Yun M.H."/>
        </authorList>
    </citation>
    <scope>NUCLEOTIDE SEQUENCE</scope>
    <source>
        <strain evidence="1">20211129_DDA</strain>
        <tissue evidence="1">Liver</tissue>
    </source>
</reference>